<evidence type="ECO:0000256" key="1">
    <source>
        <dbReference type="ARBA" id="ARBA00022729"/>
    </source>
</evidence>
<dbReference type="Ensembl" id="ENSSFOT00015065993.1">
    <property type="protein sequence ID" value="ENSSFOP00015075177.1"/>
    <property type="gene ID" value="ENSSFOG00015009695.2"/>
</dbReference>
<dbReference type="Pfam" id="PF00431">
    <property type="entry name" value="CUB"/>
    <property type="match status" value="1"/>
</dbReference>
<evidence type="ECO:0000256" key="2">
    <source>
        <dbReference type="ARBA" id="ARBA00023157"/>
    </source>
</evidence>
<dbReference type="InterPro" id="IPR042235">
    <property type="entry name" value="ZP-C_dom"/>
</dbReference>
<proteinExistence type="predicted"/>
<dbReference type="Gene3D" id="2.60.120.290">
    <property type="entry name" value="Spermadhesin, CUB domain"/>
    <property type="match status" value="1"/>
</dbReference>
<name>A0A8D0CJW3_SCLFO</name>
<dbReference type="PROSITE" id="PS51034">
    <property type="entry name" value="ZP_2"/>
    <property type="match status" value="1"/>
</dbReference>
<dbReference type="OrthoDB" id="10063988at2759"/>
<dbReference type="Proteomes" id="UP000694397">
    <property type="component" value="Chromosome 4"/>
</dbReference>
<dbReference type="Pfam" id="PF00100">
    <property type="entry name" value="Zona_pellucida"/>
    <property type="match status" value="1"/>
</dbReference>
<keyword evidence="5" id="KW-1133">Transmembrane helix</keyword>
<accession>A0A8D0CJW3</accession>
<dbReference type="PANTHER" id="PTHR14002:SF38">
    <property type="entry name" value="CUB AND ZONA PELLUCIDA-LIKE DOMAIN-CONTAINING PROTEIN 1"/>
    <property type="match status" value="1"/>
</dbReference>
<keyword evidence="9" id="KW-1185">Reference proteome</keyword>
<evidence type="ECO:0000259" key="7">
    <source>
        <dbReference type="PROSITE" id="PS51034"/>
    </source>
</evidence>
<dbReference type="FunFam" id="2.60.120.290:FF:000013">
    <property type="entry name" value="Membrane frizzled-related protein"/>
    <property type="match status" value="1"/>
</dbReference>
<keyword evidence="5" id="KW-0472">Membrane</keyword>
<feature type="domain" description="CUB" evidence="6">
    <location>
        <begin position="152"/>
        <end position="261"/>
    </location>
</feature>
<dbReference type="InterPro" id="IPR000859">
    <property type="entry name" value="CUB_dom"/>
</dbReference>
<reference evidence="8" key="2">
    <citation type="submission" date="2025-08" db="UniProtKB">
        <authorList>
            <consortium name="Ensembl"/>
        </authorList>
    </citation>
    <scope>IDENTIFICATION</scope>
</reference>
<feature type="transmembrane region" description="Helical" evidence="5">
    <location>
        <begin position="48"/>
        <end position="67"/>
    </location>
</feature>
<evidence type="ECO:0000313" key="9">
    <source>
        <dbReference type="Proteomes" id="UP000694397"/>
    </source>
</evidence>
<evidence type="ECO:0000259" key="6">
    <source>
        <dbReference type="PROSITE" id="PS01180"/>
    </source>
</evidence>
<dbReference type="PANTHER" id="PTHR14002">
    <property type="entry name" value="ENDOGLIN/TGF-BETA RECEPTOR TYPE III"/>
    <property type="match status" value="1"/>
</dbReference>
<organism evidence="8 9">
    <name type="scientific">Scleropages formosus</name>
    <name type="common">Asian bonytongue</name>
    <name type="synonym">Osteoglossum formosum</name>
    <dbReference type="NCBI Taxonomy" id="113540"/>
    <lineage>
        <taxon>Eukaryota</taxon>
        <taxon>Metazoa</taxon>
        <taxon>Chordata</taxon>
        <taxon>Craniata</taxon>
        <taxon>Vertebrata</taxon>
        <taxon>Euteleostomi</taxon>
        <taxon>Actinopterygii</taxon>
        <taxon>Neopterygii</taxon>
        <taxon>Teleostei</taxon>
        <taxon>Osteoglossocephala</taxon>
        <taxon>Osteoglossomorpha</taxon>
        <taxon>Osteoglossiformes</taxon>
        <taxon>Osteoglossidae</taxon>
        <taxon>Scleropages</taxon>
    </lineage>
</organism>
<evidence type="ECO:0000313" key="8">
    <source>
        <dbReference type="Ensembl" id="ENSSFOP00015075177.1"/>
    </source>
</evidence>
<dbReference type="Gene3D" id="2.60.40.4100">
    <property type="entry name" value="Zona pellucida, ZP-C domain"/>
    <property type="match status" value="1"/>
</dbReference>
<reference evidence="8" key="3">
    <citation type="submission" date="2025-09" db="UniProtKB">
        <authorList>
            <consortium name="Ensembl"/>
        </authorList>
    </citation>
    <scope>IDENTIFICATION</scope>
</reference>
<evidence type="ECO:0000256" key="3">
    <source>
        <dbReference type="ARBA" id="ARBA00023180"/>
    </source>
</evidence>
<dbReference type="SMART" id="SM00241">
    <property type="entry name" value="ZP"/>
    <property type="match status" value="1"/>
</dbReference>
<dbReference type="PRINTS" id="PR00023">
    <property type="entry name" value="ZPELLUCIDA"/>
</dbReference>
<dbReference type="InterPro" id="IPR001507">
    <property type="entry name" value="ZP_dom"/>
</dbReference>
<keyword evidence="2" id="KW-1015">Disulfide bond</keyword>
<dbReference type="SUPFAM" id="SSF49854">
    <property type="entry name" value="Spermadhesin, CUB domain"/>
    <property type="match status" value="1"/>
</dbReference>
<reference evidence="8 9" key="1">
    <citation type="submission" date="2019-04" db="EMBL/GenBank/DDBJ databases">
        <authorList>
            <consortium name="Wellcome Sanger Institute Data Sharing"/>
        </authorList>
    </citation>
    <scope>NUCLEOTIDE SEQUENCE [LARGE SCALE GENOMIC DNA]</scope>
</reference>
<evidence type="ECO:0000256" key="5">
    <source>
        <dbReference type="SAM" id="Phobius"/>
    </source>
</evidence>
<dbReference type="PROSITE" id="PS01180">
    <property type="entry name" value="CUB"/>
    <property type="match status" value="1"/>
</dbReference>
<dbReference type="InterPro" id="IPR035914">
    <property type="entry name" value="Sperma_CUB_dom_sf"/>
</dbReference>
<dbReference type="InterPro" id="IPR048290">
    <property type="entry name" value="ZP_chr"/>
</dbReference>
<evidence type="ECO:0000256" key="4">
    <source>
        <dbReference type="PROSITE-ProRule" id="PRU00059"/>
    </source>
</evidence>
<dbReference type="GeneTree" id="ENSGT00940000163882"/>
<dbReference type="Gene3D" id="2.60.40.3210">
    <property type="entry name" value="Zona pellucida, ZP-N domain"/>
    <property type="match status" value="1"/>
</dbReference>
<dbReference type="SMART" id="SM00042">
    <property type="entry name" value="CUB"/>
    <property type="match status" value="1"/>
</dbReference>
<feature type="domain" description="ZP" evidence="7">
    <location>
        <begin position="263"/>
        <end position="504"/>
    </location>
</feature>
<protein>
    <submittedName>
        <fullName evidence="8">Uncharacterized protein</fullName>
    </submittedName>
</protein>
<dbReference type="InterPro" id="IPR055355">
    <property type="entry name" value="ZP-C"/>
</dbReference>
<comment type="caution">
    <text evidence="4">Lacks conserved residue(s) required for the propagation of feature annotation.</text>
</comment>
<keyword evidence="5" id="KW-0812">Transmembrane</keyword>
<dbReference type="FunFam" id="2.60.40.4100:FF:000005">
    <property type="entry name" value="Deleted in malignant brain tumors 1"/>
    <property type="match status" value="1"/>
</dbReference>
<dbReference type="AlphaFoldDB" id="A0A8D0CJW3"/>
<keyword evidence="1" id="KW-0732">Signal</keyword>
<dbReference type="CDD" id="cd00041">
    <property type="entry name" value="CUB"/>
    <property type="match status" value="1"/>
</dbReference>
<keyword evidence="3" id="KW-0325">Glycoprotein</keyword>
<sequence>MERNAESGYIVSLSLAKMFLCLILQLLHMGPADTTVATTLVPVRATQTVFTLATVVLITMVRIATFIKKSVLFVGGGASLAQLWGESVKVNKKHLYVNSRLSFVNFRCTCYGNTIFSKMPIELTCFHSFTKCKMEGFLIHAFTPFHKTASSCGGYLSDSGSIYSPGFPYYYPDNSYCVWYLSVPSGQRVILTFHEINLETCCNCDYIAVHDGYSTSSPLLGRVCQNSEMRNFHSSSRYMTIVFRSDYSIAATGFYATFTTSLSESSDNMNIVISSSFLNSVGYSGYDLYLNDQRCRPQVSSYQVVFNFPLNTNSSFTHSCYISYTNTFFSLAKTFITRQSNFQLHVGCYMDQDATAQIMYQAKEDINSTITGTGRFNATMNFYTSSSFITPVYSSPYIVTLNQDLYVQVKLLRNDSSLVLSVDTCVASPSPHDFSTRSYDLIRNGCVIDRTYYSFTYGNRNVAQFKFRAFKFLRSHPMVYLQCKVNVCKAHESNSVCTQPCRSRKTRSLKSTYEDATLVLGPIQLKGEAPTSINLLPDAFASGWQSRRVQSEVNMSKPVLLLVLQSSI</sequence>
<feature type="transmembrane region" description="Helical" evidence="5">
    <location>
        <begin position="7"/>
        <end position="28"/>
    </location>
</feature>